<evidence type="ECO:0000256" key="2">
    <source>
        <dbReference type="ARBA" id="ARBA00012028"/>
    </source>
</evidence>
<evidence type="ECO:0000256" key="6">
    <source>
        <dbReference type="PIRSR" id="PIRSR613078-2"/>
    </source>
</evidence>
<feature type="binding site" evidence="6">
    <location>
        <begin position="10"/>
        <end position="17"/>
    </location>
    <ligand>
        <name>substrate</name>
    </ligand>
</feature>
<dbReference type="eggNOG" id="KOG0235">
    <property type="taxonomic scope" value="Eukaryota"/>
</dbReference>
<evidence type="ECO:0000256" key="3">
    <source>
        <dbReference type="ARBA" id="ARBA00023152"/>
    </source>
</evidence>
<dbReference type="Proteomes" id="UP000001514">
    <property type="component" value="Unassembled WGS sequence"/>
</dbReference>
<feature type="active site" description="Tele-phosphohistidine intermediate" evidence="5">
    <location>
        <position position="11"/>
    </location>
</feature>
<feature type="binding site" evidence="6">
    <location>
        <begin position="23"/>
        <end position="24"/>
    </location>
    <ligand>
        <name>substrate</name>
    </ligand>
</feature>
<comment type="similarity">
    <text evidence="1">Belongs to the phosphoglycerate mutase family. BPG-dependent PGAM subfamily.</text>
</comment>
<feature type="site" description="Transition state stabilizer" evidence="7">
    <location>
        <position position="184"/>
    </location>
</feature>
<dbReference type="InterPro" id="IPR005952">
    <property type="entry name" value="Phosphogly_mut1"/>
</dbReference>
<dbReference type="HAMAP" id="MF_01039">
    <property type="entry name" value="PGAM_GpmA"/>
    <property type="match status" value="1"/>
</dbReference>
<dbReference type="EMBL" id="GL377575">
    <property type="protein sequence ID" value="EFJ30798.1"/>
    <property type="molecule type" value="Genomic_DNA"/>
</dbReference>
<sequence length="270" mass="30437">SGESALILIRHGESLWNQKNLFTGCVDVPLSREGVEEAIEAGKRISNLPVDVIFTSALIRAQMTAMLAMTQHRMKKVPVILHNESSRANSWSTVFSSKTKNETIPVFTAWELNERMYGELQGLNKKETAEKYGVQKVQEWRRSYDVPPPNGESLAMCAERAVDYFCREIEPQLSSGKNVLIAAHGNSLRSIIMYLDSLTPQEVIELELSTGVPMLYVFKDGKFLRRGSPISPDSTGPYAFTPDLALYRERLDKMLEQETKTMEEIAESEN</sequence>
<dbReference type="CDD" id="cd07067">
    <property type="entry name" value="HP_PGM_like"/>
    <property type="match status" value="1"/>
</dbReference>
<dbReference type="Gramene" id="EFJ30798">
    <property type="protein sequence ID" value="EFJ30798"/>
    <property type="gene ID" value="SELMODRAFT_89377"/>
</dbReference>
<dbReference type="OrthoDB" id="354304at2759"/>
<accession>D8RBH8</accession>
<dbReference type="PANTHER" id="PTHR11931">
    <property type="entry name" value="PHOSPHOGLYCERATE MUTASE"/>
    <property type="match status" value="1"/>
</dbReference>
<evidence type="ECO:0000256" key="1">
    <source>
        <dbReference type="ARBA" id="ARBA00006717"/>
    </source>
</evidence>
<proteinExistence type="inferred from homology"/>
<dbReference type="InterPro" id="IPR001345">
    <property type="entry name" value="PG/BPGM_mutase_AS"/>
</dbReference>
<dbReference type="InterPro" id="IPR029033">
    <property type="entry name" value="His_PPase_superfam"/>
</dbReference>
<feature type="non-terminal residue" evidence="8">
    <location>
        <position position="1"/>
    </location>
</feature>
<dbReference type="Gene3D" id="3.40.50.1240">
    <property type="entry name" value="Phosphoglycerate mutase-like"/>
    <property type="match status" value="1"/>
</dbReference>
<name>D8RBH8_SELML</name>
<dbReference type="SUPFAM" id="SSF53254">
    <property type="entry name" value="Phosphoglycerate mutase-like"/>
    <property type="match status" value="1"/>
</dbReference>
<dbReference type="Pfam" id="PF00300">
    <property type="entry name" value="His_Phos_1"/>
    <property type="match status" value="2"/>
</dbReference>
<evidence type="ECO:0000256" key="7">
    <source>
        <dbReference type="PIRSR" id="PIRSR613078-3"/>
    </source>
</evidence>
<evidence type="ECO:0000313" key="9">
    <source>
        <dbReference type="Proteomes" id="UP000001514"/>
    </source>
</evidence>
<dbReference type="NCBIfam" id="NF002217">
    <property type="entry name" value="PRK01112.1"/>
    <property type="match status" value="1"/>
</dbReference>
<dbReference type="STRING" id="88036.D8RBH8"/>
<organism evidence="9">
    <name type="scientific">Selaginella moellendorffii</name>
    <name type="common">Spikemoss</name>
    <dbReference type="NCBI Taxonomy" id="88036"/>
    <lineage>
        <taxon>Eukaryota</taxon>
        <taxon>Viridiplantae</taxon>
        <taxon>Streptophyta</taxon>
        <taxon>Embryophyta</taxon>
        <taxon>Tracheophyta</taxon>
        <taxon>Lycopodiopsida</taxon>
        <taxon>Selaginellales</taxon>
        <taxon>Selaginellaceae</taxon>
        <taxon>Selaginella</taxon>
    </lineage>
</organism>
<dbReference type="GO" id="GO:0005829">
    <property type="term" value="C:cytosol"/>
    <property type="evidence" value="ECO:0000318"/>
    <property type="project" value="GO_Central"/>
</dbReference>
<feature type="binding site" evidence="6">
    <location>
        <position position="60"/>
    </location>
    <ligand>
        <name>substrate</name>
    </ligand>
</feature>
<feature type="binding site" evidence="6">
    <location>
        <begin position="114"/>
        <end position="117"/>
    </location>
    <ligand>
        <name>substrate</name>
    </ligand>
</feature>
<feature type="binding site" evidence="6">
    <location>
        <position position="125"/>
    </location>
    <ligand>
        <name>substrate</name>
    </ligand>
</feature>
<dbReference type="InterPro" id="IPR013078">
    <property type="entry name" value="His_Pase_superF_clade-1"/>
</dbReference>
<dbReference type="GO" id="GO:0061621">
    <property type="term" value="P:canonical glycolysis"/>
    <property type="evidence" value="ECO:0000318"/>
    <property type="project" value="GO_Central"/>
</dbReference>
<keyword evidence="9" id="KW-1185">Reference proteome</keyword>
<evidence type="ECO:0000256" key="4">
    <source>
        <dbReference type="ARBA" id="ARBA00023235"/>
    </source>
</evidence>
<evidence type="ECO:0000313" key="8">
    <source>
        <dbReference type="EMBL" id="EFJ30798.1"/>
    </source>
</evidence>
<dbReference type="AlphaFoldDB" id="D8RBH8"/>
<dbReference type="PROSITE" id="PS00175">
    <property type="entry name" value="PG_MUTASE"/>
    <property type="match status" value="1"/>
</dbReference>
<gene>
    <name evidence="8" type="ORF">SELMODRAFT_89377</name>
</gene>
<dbReference type="OMA" id="YSHNCEK"/>
<dbReference type="GO" id="GO:0004619">
    <property type="term" value="F:phosphoglycerate mutase activity"/>
    <property type="evidence" value="ECO:0000318"/>
    <property type="project" value="GO_Central"/>
</dbReference>
<protein>
    <recommendedName>
        <fullName evidence="2">phosphoglycerate mutase (2,3-diphosphoglycerate-dependent)</fullName>
        <ecNumber evidence="2">5.4.2.11</ecNumber>
    </recommendedName>
</protein>
<dbReference type="HOGENOM" id="CLU_033323_1_2_1"/>
<dbReference type="InParanoid" id="D8RBH8"/>
<keyword evidence="4" id="KW-0413">Isomerase</keyword>
<dbReference type="FunCoup" id="D8RBH8">
    <property type="interactions" value="2019"/>
</dbReference>
<dbReference type="EC" id="5.4.2.11" evidence="2"/>
<dbReference type="KEGG" id="smo:SELMODRAFT_89377"/>
<reference evidence="8 9" key="1">
    <citation type="journal article" date="2011" name="Science">
        <title>The Selaginella genome identifies genetic changes associated with the evolution of vascular plants.</title>
        <authorList>
            <person name="Banks J.A."/>
            <person name="Nishiyama T."/>
            <person name="Hasebe M."/>
            <person name="Bowman J.L."/>
            <person name="Gribskov M."/>
            <person name="dePamphilis C."/>
            <person name="Albert V.A."/>
            <person name="Aono N."/>
            <person name="Aoyama T."/>
            <person name="Ambrose B.A."/>
            <person name="Ashton N.W."/>
            <person name="Axtell M.J."/>
            <person name="Barker E."/>
            <person name="Barker M.S."/>
            <person name="Bennetzen J.L."/>
            <person name="Bonawitz N.D."/>
            <person name="Chapple C."/>
            <person name="Cheng C."/>
            <person name="Correa L.G."/>
            <person name="Dacre M."/>
            <person name="DeBarry J."/>
            <person name="Dreyer I."/>
            <person name="Elias M."/>
            <person name="Engstrom E.M."/>
            <person name="Estelle M."/>
            <person name="Feng L."/>
            <person name="Finet C."/>
            <person name="Floyd S.K."/>
            <person name="Frommer W.B."/>
            <person name="Fujita T."/>
            <person name="Gramzow L."/>
            <person name="Gutensohn M."/>
            <person name="Harholt J."/>
            <person name="Hattori M."/>
            <person name="Heyl A."/>
            <person name="Hirai T."/>
            <person name="Hiwatashi Y."/>
            <person name="Ishikawa M."/>
            <person name="Iwata M."/>
            <person name="Karol K.G."/>
            <person name="Koehler B."/>
            <person name="Kolukisaoglu U."/>
            <person name="Kubo M."/>
            <person name="Kurata T."/>
            <person name="Lalonde S."/>
            <person name="Li K."/>
            <person name="Li Y."/>
            <person name="Litt A."/>
            <person name="Lyons E."/>
            <person name="Manning G."/>
            <person name="Maruyama T."/>
            <person name="Michael T.P."/>
            <person name="Mikami K."/>
            <person name="Miyazaki S."/>
            <person name="Morinaga S."/>
            <person name="Murata T."/>
            <person name="Mueller-Roeber B."/>
            <person name="Nelson D.R."/>
            <person name="Obara M."/>
            <person name="Oguri Y."/>
            <person name="Olmstead R.G."/>
            <person name="Onodera N."/>
            <person name="Petersen B.L."/>
            <person name="Pils B."/>
            <person name="Prigge M."/>
            <person name="Rensing S.A."/>
            <person name="Riano-Pachon D.M."/>
            <person name="Roberts A.W."/>
            <person name="Sato Y."/>
            <person name="Scheller H.V."/>
            <person name="Schulz B."/>
            <person name="Schulz C."/>
            <person name="Shakirov E.V."/>
            <person name="Shibagaki N."/>
            <person name="Shinohara N."/>
            <person name="Shippen D.E."/>
            <person name="Soerensen I."/>
            <person name="Sotooka R."/>
            <person name="Sugimoto N."/>
            <person name="Sugita M."/>
            <person name="Sumikawa N."/>
            <person name="Tanurdzic M."/>
            <person name="Theissen G."/>
            <person name="Ulvskov P."/>
            <person name="Wakazuki S."/>
            <person name="Weng J.K."/>
            <person name="Willats W.W."/>
            <person name="Wipf D."/>
            <person name="Wolf P.G."/>
            <person name="Yang L."/>
            <person name="Zimmer A.D."/>
            <person name="Zhu Q."/>
            <person name="Mitros T."/>
            <person name="Hellsten U."/>
            <person name="Loque D."/>
            <person name="Otillar R."/>
            <person name="Salamov A."/>
            <person name="Schmutz J."/>
            <person name="Shapiro H."/>
            <person name="Lindquist E."/>
            <person name="Lucas S."/>
            <person name="Rokhsar D."/>
            <person name="Grigoriev I.V."/>
        </authorList>
    </citation>
    <scope>NUCLEOTIDE SEQUENCE [LARGE SCALE GENOMIC DNA]</scope>
</reference>
<feature type="active site" description="Proton donor/acceptor" evidence="5">
    <location>
        <position position="114"/>
    </location>
</feature>
<feature type="binding site" evidence="6">
    <location>
        <begin position="185"/>
        <end position="186"/>
    </location>
    <ligand>
        <name>substrate</name>
    </ligand>
</feature>
<keyword evidence="3" id="KW-0324">Glycolysis</keyword>
<evidence type="ECO:0000256" key="5">
    <source>
        <dbReference type="PIRSR" id="PIRSR613078-1"/>
    </source>
</evidence>
<dbReference type="SMART" id="SM00855">
    <property type="entry name" value="PGAM"/>
    <property type="match status" value="1"/>
</dbReference>
<feature type="binding site" evidence="6">
    <location>
        <begin position="141"/>
        <end position="142"/>
    </location>
    <ligand>
        <name>substrate</name>
    </ligand>
</feature>